<name>A0A5N4AFI4_PHOPY</name>
<proteinExistence type="inferred from homology"/>
<dbReference type="Pfam" id="PF06585">
    <property type="entry name" value="JHBP"/>
    <property type="match status" value="1"/>
</dbReference>
<gene>
    <name evidence="4" type="ORF">PPYR_10135</name>
</gene>
<dbReference type="InterPro" id="IPR010562">
    <property type="entry name" value="Haemolymph_juvenile_hormone-bd"/>
</dbReference>
<dbReference type="PANTHER" id="PTHR11008:SF18">
    <property type="entry name" value="BCDNA.GH05536-RELATED"/>
    <property type="match status" value="1"/>
</dbReference>
<dbReference type="FunFam" id="3.15.10.30:FF:000001">
    <property type="entry name" value="Takeout-like protein 1"/>
    <property type="match status" value="1"/>
</dbReference>
<evidence type="ECO:0000313" key="5">
    <source>
        <dbReference type="Proteomes" id="UP000327044"/>
    </source>
</evidence>
<dbReference type="SMART" id="SM00700">
    <property type="entry name" value="JHBP"/>
    <property type="match status" value="1"/>
</dbReference>
<sequence length="235" mass="26071">MTEKPIFSADQLPKCKRNDPKLNECIKSSYGPWLAALSKGLPQFKAAPIEPMRIKSMSIGEGSGPVRLVQNYKDVSYHHLDLTTVTSVEATITDTELKVLLEIFSKNFTFLANYSFEGNLMGVPISSNGKSKIVIGDVKLPLDLIGNINETDGEKYVQIQTVKVALNPATVKLGFENFVDGDEERGAIMNKLLDDNAMEIFNDVKRGYEESVEVVLKQTLNNVLSKVPVKDLFLE</sequence>
<comment type="caution">
    <text evidence="4">The sequence shown here is derived from an EMBL/GenBank/DDBJ whole genome shotgun (WGS) entry which is preliminary data.</text>
</comment>
<keyword evidence="5" id="KW-1185">Reference proteome</keyword>
<dbReference type="Gene3D" id="3.15.10.30">
    <property type="entry name" value="Haemolymph juvenile hormone binding protein"/>
    <property type="match status" value="1"/>
</dbReference>
<evidence type="ECO:0000256" key="2">
    <source>
        <dbReference type="ARBA" id="ARBA00023108"/>
    </source>
</evidence>
<dbReference type="GO" id="GO:0005615">
    <property type="term" value="C:extracellular space"/>
    <property type="evidence" value="ECO:0007669"/>
    <property type="project" value="TreeGrafter"/>
</dbReference>
<dbReference type="Proteomes" id="UP000327044">
    <property type="component" value="Unassembled WGS sequence"/>
</dbReference>
<organism evidence="4 5">
    <name type="scientific">Photinus pyralis</name>
    <name type="common">Common eastern firefly</name>
    <name type="synonym">Lampyris pyralis</name>
    <dbReference type="NCBI Taxonomy" id="7054"/>
    <lineage>
        <taxon>Eukaryota</taxon>
        <taxon>Metazoa</taxon>
        <taxon>Ecdysozoa</taxon>
        <taxon>Arthropoda</taxon>
        <taxon>Hexapoda</taxon>
        <taxon>Insecta</taxon>
        <taxon>Pterygota</taxon>
        <taxon>Neoptera</taxon>
        <taxon>Endopterygota</taxon>
        <taxon>Coleoptera</taxon>
        <taxon>Polyphaga</taxon>
        <taxon>Elateriformia</taxon>
        <taxon>Elateroidea</taxon>
        <taxon>Lampyridae</taxon>
        <taxon>Lampyrinae</taxon>
        <taxon>Photinus</taxon>
    </lineage>
</organism>
<evidence type="ECO:0000256" key="3">
    <source>
        <dbReference type="ARBA" id="ARBA00060902"/>
    </source>
</evidence>
<dbReference type="InParanoid" id="A0A5N4AFI4"/>
<evidence type="ECO:0000256" key="1">
    <source>
        <dbReference type="ARBA" id="ARBA00022729"/>
    </source>
</evidence>
<accession>A0A5N4AFI4</accession>
<keyword evidence="2" id="KW-0090">Biological rhythms</keyword>
<dbReference type="FunCoup" id="A0A5N4AFI4">
    <property type="interactions" value="31"/>
</dbReference>
<reference evidence="4 5" key="1">
    <citation type="journal article" date="2018" name="Elife">
        <title>Firefly genomes illuminate parallel origins of bioluminescence in beetles.</title>
        <authorList>
            <person name="Fallon T.R."/>
            <person name="Lower S.E."/>
            <person name="Chang C.H."/>
            <person name="Bessho-Uehara M."/>
            <person name="Martin G.J."/>
            <person name="Bewick A.J."/>
            <person name="Behringer M."/>
            <person name="Debat H.J."/>
            <person name="Wong I."/>
            <person name="Day J.C."/>
            <person name="Suvorov A."/>
            <person name="Silva C.J."/>
            <person name="Stanger-Hall K.F."/>
            <person name="Hall D.W."/>
            <person name="Schmitz R.J."/>
            <person name="Nelson D.R."/>
            <person name="Lewis S.M."/>
            <person name="Shigenobu S."/>
            <person name="Bybee S.M."/>
            <person name="Larracuente A.M."/>
            <person name="Oba Y."/>
            <person name="Weng J.K."/>
        </authorList>
    </citation>
    <scope>NUCLEOTIDE SEQUENCE [LARGE SCALE GENOMIC DNA]</scope>
    <source>
        <strain evidence="4">1611_PpyrPB1</strain>
        <tissue evidence="4">Whole body</tissue>
    </source>
</reference>
<dbReference type="AlphaFoldDB" id="A0A5N4AFI4"/>
<dbReference type="PANTHER" id="PTHR11008">
    <property type="entry name" value="PROTEIN TAKEOUT-LIKE PROTEIN"/>
    <property type="match status" value="1"/>
</dbReference>
<dbReference type="EMBL" id="VVIM01000007">
    <property type="protein sequence ID" value="KAB0796074.1"/>
    <property type="molecule type" value="Genomic_DNA"/>
</dbReference>
<dbReference type="GO" id="GO:0007623">
    <property type="term" value="P:circadian rhythm"/>
    <property type="evidence" value="ECO:0007669"/>
    <property type="project" value="UniProtKB-ARBA"/>
</dbReference>
<evidence type="ECO:0000313" key="4">
    <source>
        <dbReference type="EMBL" id="KAB0796074.1"/>
    </source>
</evidence>
<comment type="similarity">
    <text evidence="3">Belongs to the TO family.</text>
</comment>
<protein>
    <submittedName>
        <fullName evidence="4">Uncharacterized protein</fullName>
    </submittedName>
</protein>
<keyword evidence="1" id="KW-0732">Signal</keyword>
<dbReference type="InterPro" id="IPR038606">
    <property type="entry name" value="To_sf"/>
</dbReference>